<dbReference type="EMBL" id="CAEZWJ010000081">
    <property type="protein sequence ID" value="CAB4664818.1"/>
    <property type="molecule type" value="Genomic_DNA"/>
</dbReference>
<organism evidence="9">
    <name type="scientific">freshwater metagenome</name>
    <dbReference type="NCBI Taxonomy" id="449393"/>
    <lineage>
        <taxon>unclassified sequences</taxon>
        <taxon>metagenomes</taxon>
        <taxon>ecological metagenomes</taxon>
    </lineage>
</organism>
<feature type="transmembrane region" description="Helical" evidence="6">
    <location>
        <begin position="163"/>
        <end position="182"/>
    </location>
</feature>
<feature type="compositionally biased region" description="Basic and acidic residues" evidence="5">
    <location>
        <begin position="485"/>
        <end position="529"/>
    </location>
</feature>
<evidence type="ECO:0000256" key="6">
    <source>
        <dbReference type="SAM" id="Phobius"/>
    </source>
</evidence>
<dbReference type="Pfam" id="PF00361">
    <property type="entry name" value="Proton_antipo_M"/>
    <property type="match status" value="1"/>
</dbReference>
<evidence type="ECO:0000256" key="3">
    <source>
        <dbReference type="ARBA" id="ARBA00022989"/>
    </source>
</evidence>
<dbReference type="Pfam" id="PF00662">
    <property type="entry name" value="Proton_antipo_N"/>
    <property type="match status" value="1"/>
</dbReference>
<feature type="transmembrane region" description="Helical" evidence="6">
    <location>
        <begin position="372"/>
        <end position="389"/>
    </location>
</feature>
<evidence type="ECO:0000256" key="4">
    <source>
        <dbReference type="ARBA" id="ARBA00023136"/>
    </source>
</evidence>
<feature type="transmembrane region" description="Helical" evidence="6">
    <location>
        <begin position="535"/>
        <end position="554"/>
    </location>
</feature>
<protein>
    <submittedName>
        <fullName evidence="9">Unannotated protein</fullName>
    </submittedName>
</protein>
<name>A0A6J6LUX6_9ZZZZ</name>
<dbReference type="PRINTS" id="PR01435">
    <property type="entry name" value="NPOXDRDTASE5"/>
</dbReference>
<dbReference type="GO" id="GO:0008137">
    <property type="term" value="F:NADH dehydrogenase (ubiquinone) activity"/>
    <property type="evidence" value="ECO:0007669"/>
    <property type="project" value="InterPro"/>
</dbReference>
<dbReference type="PRINTS" id="PR01434">
    <property type="entry name" value="NADHDHGNASE5"/>
</dbReference>
<feature type="compositionally biased region" description="Polar residues" evidence="5">
    <location>
        <begin position="598"/>
        <end position="608"/>
    </location>
</feature>
<dbReference type="InterPro" id="IPR001750">
    <property type="entry name" value="ND/Mrp_TM"/>
</dbReference>
<evidence type="ECO:0000256" key="5">
    <source>
        <dbReference type="SAM" id="MobiDB-lite"/>
    </source>
</evidence>
<dbReference type="NCBIfam" id="TIGR01974">
    <property type="entry name" value="NDH_I_L"/>
    <property type="match status" value="1"/>
</dbReference>
<evidence type="ECO:0000313" key="9">
    <source>
        <dbReference type="EMBL" id="CAB4664818.1"/>
    </source>
</evidence>
<reference evidence="9" key="1">
    <citation type="submission" date="2020-05" db="EMBL/GenBank/DDBJ databases">
        <authorList>
            <person name="Chiriac C."/>
            <person name="Salcher M."/>
            <person name="Ghai R."/>
            <person name="Kavagutti S V."/>
        </authorList>
    </citation>
    <scope>NUCLEOTIDE SEQUENCE</scope>
</reference>
<dbReference type="GO" id="GO:0015990">
    <property type="term" value="P:electron transport coupled proton transport"/>
    <property type="evidence" value="ECO:0007669"/>
    <property type="project" value="TreeGrafter"/>
</dbReference>
<feature type="transmembrane region" description="Helical" evidence="6">
    <location>
        <begin position="236"/>
        <end position="261"/>
    </location>
</feature>
<keyword evidence="2 6" id="KW-0812">Transmembrane</keyword>
<feature type="transmembrane region" description="Helical" evidence="6">
    <location>
        <begin position="828"/>
        <end position="846"/>
    </location>
</feature>
<dbReference type="Gene3D" id="1.20.5.2700">
    <property type="match status" value="2"/>
</dbReference>
<feature type="transmembrane region" description="Helical" evidence="6">
    <location>
        <begin position="23"/>
        <end position="40"/>
    </location>
</feature>
<feature type="transmembrane region" description="Helical" evidence="6">
    <location>
        <begin position="410"/>
        <end position="435"/>
    </location>
</feature>
<dbReference type="GO" id="GO:0016020">
    <property type="term" value="C:membrane"/>
    <property type="evidence" value="ECO:0007669"/>
    <property type="project" value="UniProtKB-SubCell"/>
</dbReference>
<dbReference type="GO" id="GO:0003954">
    <property type="term" value="F:NADH dehydrogenase activity"/>
    <property type="evidence" value="ECO:0007669"/>
    <property type="project" value="TreeGrafter"/>
</dbReference>
<dbReference type="PANTHER" id="PTHR42829">
    <property type="entry name" value="NADH-UBIQUINONE OXIDOREDUCTASE CHAIN 5"/>
    <property type="match status" value="1"/>
</dbReference>
<keyword evidence="3 6" id="KW-1133">Transmembrane helix</keyword>
<feature type="region of interest" description="Disordered" evidence="5">
    <location>
        <begin position="484"/>
        <end position="529"/>
    </location>
</feature>
<dbReference type="InterPro" id="IPR018393">
    <property type="entry name" value="NADHpl_OxRdtase_5_subgr"/>
</dbReference>
<feature type="compositionally biased region" description="Basic and acidic residues" evidence="5">
    <location>
        <begin position="631"/>
        <end position="663"/>
    </location>
</feature>
<feature type="domain" description="NADH:quinone oxidoreductase/Mrp antiporter transmembrane" evidence="7">
    <location>
        <begin position="157"/>
        <end position="463"/>
    </location>
</feature>
<keyword evidence="4 6" id="KW-0472">Membrane</keyword>
<sequence>MFSASTEAAEVILKSGWFLENAFIIPIIPAVAFFLIIFFGKKMPMKGSEFGILSMFAALAMSLGAAYQWIQRVNGVSEETYVKPIIRSWTWWQNDGVSLGIGQHIDGLSITILVVVAFISSLVQIYSTEYLHGDRRYTHFFASLTLFSAGMLNMVVAENMIQLILGWELMGLCSFMLIGHWWEEGANSRAALKAFFTTRTGDIGLLVGTSVLFFAANDWTQKTLGVSGFSIRGLSAWALSGDPSSAAITVGAVALFIACIGKSGQFPLHTWLPDAMAGPTPVSSLLHSSTMVVAGVFLVARLYPVFYEGMNIYGNSVNFIVLIGGVTIVIAAALAFVQTDIKKVLAYSTVSQLGYMMMGLGAGAWLPAVFHIFTHAFFKACLFLGAGSISHSASHHSFDMKKDMGGLRKFMPITFSTWIVSTLALCGVFPFSGFFSKDEIIDNVGYAGYNFFMIVGLFGAFLTAAYMTRATYLTFFGEPRGAAAGEHHDDEHDAHASHDDHGHDAHGHDAHAHDSHAAHDAHDDHASHGPRESGLIITVPLILLATLALGSGFLNAPAFGEKWENLKKWVEPRAEVVSVTGIAKPAGAHGETRLAAGSTDTTVPSEETASPEEVVADGTTYSTEDTVADDSELRTTAVDDSHSEATDSGSHSKAEAGKDGGHHYSDCGTKTPVGGVCYAPQLKHAPFKWWKAGMSVGIVFLGMILSWLLCVQLYTRKNKKLVGLTERNKVLGAGYSFLANKYYLDTLYEKIIVRSIAHPISRGAYWFNQNVLDGIVNGAGTSTRKTAGWVYRNVDQKLVDGAVNGAGTSAENAGGALQPVQSGKVNQYGALLFGAAAIGALVLVIINF</sequence>
<proteinExistence type="predicted"/>
<feature type="transmembrane region" description="Helical" evidence="6">
    <location>
        <begin position="282"/>
        <end position="304"/>
    </location>
</feature>
<dbReference type="InterPro" id="IPR003945">
    <property type="entry name" value="NU5C-like"/>
</dbReference>
<feature type="region of interest" description="Disordered" evidence="5">
    <location>
        <begin position="588"/>
        <end position="663"/>
    </location>
</feature>
<evidence type="ECO:0000259" key="7">
    <source>
        <dbReference type="Pfam" id="PF00361"/>
    </source>
</evidence>
<dbReference type="AlphaFoldDB" id="A0A6J6LUX6"/>
<feature type="transmembrane region" description="Helical" evidence="6">
    <location>
        <begin position="316"/>
        <end position="337"/>
    </location>
</feature>
<dbReference type="GO" id="GO:0042773">
    <property type="term" value="P:ATP synthesis coupled electron transport"/>
    <property type="evidence" value="ECO:0007669"/>
    <property type="project" value="InterPro"/>
</dbReference>
<accession>A0A6J6LUX6</accession>
<evidence type="ECO:0000256" key="1">
    <source>
        <dbReference type="ARBA" id="ARBA00004141"/>
    </source>
</evidence>
<evidence type="ECO:0000256" key="2">
    <source>
        <dbReference type="ARBA" id="ARBA00022692"/>
    </source>
</evidence>
<feature type="transmembrane region" description="Helical" evidence="6">
    <location>
        <begin position="107"/>
        <end position="126"/>
    </location>
</feature>
<gene>
    <name evidence="9" type="ORF">UFOPK2214_01468</name>
</gene>
<dbReference type="PANTHER" id="PTHR42829:SF2">
    <property type="entry name" value="NADH-UBIQUINONE OXIDOREDUCTASE CHAIN 5"/>
    <property type="match status" value="1"/>
</dbReference>
<evidence type="ECO:0000259" key="8">
    <source>
        <dbReference type="Pfam" id="PF00662"/>
    </source>
</evidence>
<feature type="domain" description="NADH-Ubiquinone oxidoreductase (complex I) chain 5 N-terminal" evidence="8">
    <location>
        <begin position="91"/>
        <end position="141"/>
    </location>
</feature>
<feature type="transmembrane region" description="Helical" evidence="6">
    <location>
        <begin position="138"/>
        <end position="157"/>
    </location>
</feature>
<feature type="transmembrane region" description="Helical" evidence="6">
    <location>
        <begin position="52"/>
        <end position="70"/>
    </location>
</feature>
<feature type="transmembrane region" description="Helical" evidence="6">
    <location>
        <begin position="689"/>
        <end position="711"/>
    </location>
</feature>
<feature type="transmembrane region" description="Helical" evidence="6">
    <location>
        <begin position="447"/>
        <end position="467"/>
    </location>
</feature>
<comment type="subcellular location">
    <subcellularLocation>
        <location evidence="1">Membrane</location>
        <topology evidence="1">Multi-pass membrane protein</topology>
    </subcellularLocation>
</comment>
<feature type="transmembrane region" description="Helical" evidence="6">
    <location>
        <begin position="344"/>
        <end position="366"/>
    </location>
</feature>
<feature type="transmembrane region" description="Helical" evidence="6">
    <location>
        <begin position="194"/>
        <end position="216"/>
    </location>
</feature>
<dbReference type="InterPro" id="IPR001516">
    <property type="entry name" value="Proton_antipo_N"/>
</dbReference>